<dbReference type="EMBL" id="KV426687">
    <property type="protein sequence ID" value="KZV79066.1"/>
    <property type="molecule type" value="Genomic_DNA"/>
</dbReference>
<proteinExistence type="predicted"/>
<evidence type="ECO:0000313" key="2">
    <source>
        <dbReference type="Proteomes" id="UP000077266"/>
    </source>
</evidence>
<dbReference type="Proteomes" id="UP000077266">
    <property type="component" value="Unassembled WGS sequence"/>
</dbReference>
<evidence type="ECO:0000313" key="1">
    <source>
        <dbReference type="EMBL" id="KZV79066.1"/>
    </source>
</evidence>
<organism evidence="1 2">
    <name type="scientific">Exidia glandulosa HHB12029</name>
    <dbReference type="NCBI Taxonomy" id="1314781"/>
    <lineage>
        <taxon>Eukaryota</taxon>
        <taxon>Fungi</taxon>
        <taxon>Dikarya</taxon>
        <taxon>Basidiomycota</taxon>
        <taxon>Agaricomycotina</taxon>
        <taxon>Agaricomycetes</taxon>
        <taxon>Auriculariales</taxon>
        <taxon>Exidiaceae</taxon>
        <taxon>Exidia</taxon>
    </lineage>
</organism>
<dbReference type="AlphaFoldDB" id="A0A166NEB4"/>
<name>A0A166NEB4_EXIGL</name>
<protein>
    <submittedName>
        <fullName evidence="1">Uncharacterized protein</fullName>
    </submittedName>
</protein>
<gene>
    <name evidence="1" type="ORF">EXIGLDRAFT_782844</name>
</gene>
<sequence length="108" mass="11769">MVPQYSSYAPALATLPTIQYDDVMDDQRDHLSACEEISLNINRPSMDLLDAMAAACVHAPGDTFAAVLSAKRSSVSLFLASNHPDEVPRVAVERLRTIWSDLKAPRAA</sequence>
<keyword evidence="2" id="KW-1185">Reference proteome</keyword>
<reference evidence="1 2" key="1">
    <citation type="journal article" date="2016" name="Mol. Biol. Evol.">
        <title>Comparative Genomics of Early-Diverging Mushroom-Forming Fungi Provides Insights into the Origins of Lignocellulose Decay Capabilities.</title>
        <authorList>
            <person name="Nagy L.G."/>
            <person name="Riley R."/>
            <person name="Tritt A."/>
            <person name="Adam C."/>
            <person name="Daum C."/>
            <person name="Floudas D."/>
            <person name="Sun H."/>
            <person name="Yadav J.S."/>
            <person name="Pangilinan J."/>
            <person name="Larsson K.H."/>
            <person name="Matsuura K."/>
            <person name="Barry K."/>
            <person name="Labutti K."/>
            <person name="Kuo R."/>
            <person name="Ohm R.A."/>
            <person name="Bhattacharya S.S."/>
            <person name="Shirouzu T."/>
            <person name="Yoshinaga Y."/>
            <person name="Martin F.M."/>
            <person name="Grigoriev I.V."/>
            <person name="Hibbett D.S."/>
        </authorList>
    </citation>
    <scope>NUCLEOTIDE SEQUENCE [LARGE SCALE GENOMIC DNA]</scope>
    <source>
        <strain evidence="1 2">HHB12029</strain>
    </source>
</reference>
<accession>A0A166NEB4</accession>
<dbReference type="InParanoid" id="A0A166NEB4"/>